<dbReference type="Pfam" id="PF10135">
    <property type="entry name" value="Rod-binding"/>
    <property type="match status" value="1"/>
</dbReference>
<proteinExistence type="predicted"/>
<name>A0A0Q2SDT5_VIBFU</name>
<protein>
    <submittedName>
        <fullName evidence="3">Flagellar protein</fullName>
    </submittedName>
</protein>
<keyword evidence="4" id="KW-1185">Reference proteome</keyword>
<evidence type="ECO:0000313" key="3">
    <source>
        <dbReference type="EMBL" id="KQH85643.1"/>
    </source>
</evidence>
<evidence type="ECO:0000313" key="4">
    <source>
        <dbReference type="Proteomes" id="UP000051221"/>
    </source>
</evidence>
<feature type="domain" description="Flagellar protein FlgJ N-terminal" evidence="2">
    <location>
        <begin position="68"/>
        <end position="119"/>
    </location>
</feature>
<keyword evidence="3" id="KW-0969">Cilium</keyword>
<organism evidence="3 4">
    <name type="scientific">Vibrio furnissii</name>
    <dbReference type="NCBI Taxonomy" id="29494"/>
    <lineage>
        <taxon>Bacteria</taxon>
        <taxon>Pseudomonadati</taxon>
        <taxon>Pseudomonadota</taxon>
        <taxon>Gammaproteobacteria</taxon>
        <taxon>Vibrionales</taxon>
        <taxon>Vibrionaceae</taxon>
        <taxon>Vibrio</taxon>
    </lineage>
</organism>
<gene>
    <name evidence="3" type="ORF">AMR76_13860</name>
</gene>
<dbReference type="InterPro" id="IPR019301">
    <property type="entry name" value="Flagellar_prot_FlgJ_N"/>
</dbReference>
<evidence type="ECO:0000259" key="2">
    <source>
        <dbReference type="Pfam" id="PF10135"/>
    </source>
</evidence>
<keyword evidence="1" id="KW-1005">Bacterial flagellum biogenesis</keyword>
<keyword evidence="3" id="KW-0966">Cell projection</keyword>
<dbReference type="InParanoid" id="A0A0Q2SDT5"/>
<comment type="caution">
    <text evidence="3">The sequence shown here is derived from an EMBL/GenBank/DDBJ whole genome shotgun (WGS) entry which is preliminary data.</text>
</comment>
<sequence>MAWQQLAAFDDVAAVASRLEGQSVAGQNNAFYLDPQALASIKYDADQDAALREVSRQFEALFVQELFKGMRSATEALGDEENPLSNNSNSMFQSMLDNQLAMSVTQQRSFGLAEMLYQQLSGQHMRNV</sequence>
<dbReference type="AlphaFoldDB" id="A0A0Q2SDT5"/>
<accession>A0A0Q2SDT5</accession>
<reference evidence="3 4" key="1">
    <citation type="submission" date="2015-08" db="EMBL/GenBank/DDBJ databases">
        <title>Antibacterial properties of a collection of Vibrionaceae strains.</title>
        <authorList>
            <person name="Giubergia S."/>
        </authorList>
    </citation>
    <scope>NUCLEOTIDE SEQUENCE [LARGE SCALE GENOMIC DNA]</scope>
    <source>
        <strain evidence="3 4">S0821</strain>
    </source>
</reference>
<dbReference type="GO" id="GO:0044781">
    <property type="term" value="P:bacterial-type flagellum organization"/>
    <property type="evidence" value="ECO:0007669"/>
    <property type="project" value="UniProtKB-KW"/>
</dbReference>
<dbReference type="EMBL" id="LKHS01000010">
    <property type="protein sequence ID" value="KQH85643.1"/>
    <property type="molecule type" value="Genomic_DNA"/>
</dbReference>
<dbReference type="Proteomes" id="UP000051221">
    <property type="component" value="Unassembled WGS sequence"/>
</dbReference>
<keyword evidence="3" id="KW-0282">Flagellum</keyword>
<evidence type="ECO:0000256" key="1">
    <source>
        <dbReference type="ARBA" id="ARBA00022795"/>
    </source>
</evidence>